<sequence>MLLPLPLSRRVLATTIASLLSPLAMAQSTPASSAHDHGDHLTELSAVRVTASPLRGDAESLARPVSVLAGEALDSAKGATLGQTIGNLPGVHNASFGTGVGRPIIRGQDGPRVQVLSNGLASVDASSLSADHASSVEPFLADQIEVFKGPATLLFGSGAMGGAVNLADGRIARELPQRALSGRAELRGNSVNDERSGMFRLDGVANDNWVLHVDGLVRNTNDTRIPGPALLAEDGHDDHDHDPGHADEVPAVFNGRLGNSRLSTHAGGVGATWFGDEAYAGLALSTYRSKYGIPLGAHVHGEDGHGHGHDDHGDDAHADEVHAEDPVVRVDMVSNRVEFRAGLDNPTGWLKGLHLRSAWTDYEHHELEDGQAITRFANQGLETRLEAVQQTINGWDGAFGLQLADTRFRADGAEAFVPGTDTRTAGLFVLQEKRFGELKLELGARHDHSRLRPRDGQPERSFNATSASLAGIWSVSPALDLRFAVDHTERAPAHEELYASGLHVATGSIEIGNPALEVERGQRIELGLHTHTDRVEFQAALYHTRFADYVYLAQTGVVEDGTPVRLWTQQDAVFSGAEAQATFHLNHGAAGDWDLHLFGDIVRAKLDGSGQRSVQMDVPHGNHAHHYLVELPNSGYLPRIAPARLGSEVRWSLGNWRASLGATHHARQDKVAANEAETAGYTLVNASLAWRVDGNDGKAWEVFVDGRNLTDRLAREHTSQLRDYTVLPGRGIAFGVRAWF</sequence>
<name>A0A0R0BZH8_9GAMM</name>
<feature type="domain" description="TonB-dependent receptor plug" evidence="12">
    <location>
        <begin position="59"/>
        <end position="163"/>
    </location>
</feature>
<dbReference type="PANTHER" id="PTHR30069">
    <property type="entry name" value="TONB-DEPENDENT OUTER MEMBRANE RECEPTOR"/>
    <property type="match status" value="1"/>
</dbReference>
<dbReference type="GO" id="GO:0009279">
    <property type="term" value="C:cell outer membrane"/>
    <property type="evidence" value="ECO:0007669"/>
    <property type="project" value="UniProtKB-SubCell"/>
</dbReference>
<evidence type="ECO:0000256" key="10">
    <source>
        <dbReference type="SAM" id="SignalP"/>
    </source>
</evidence>
<dbReference type="InterPro" id="IPR012910">
    <property type="entry name" value="Plug_dom"/>
</dbReference>
<feature type="chain" id="PRO_5006393376" evidence="10">
    <location>
        <begin position="27"/>
        <end position="740"/>
    </location>
</feature>
<evidence type="ECO:0000256" key="3">
    <source>
        <dbReference type="ARBA" id="ARBA00022452"/>
    </source>
</evidence>
<dbReference type="SUPFAM" id="SSF56935">
    <property type="entry name" value="Porins"/>
    <property type="match status" value="1"/>
</dbReference>
<dbReference type="OrthoDB" id="9795928at2"/>
<dbReference type="GO" id="GO:0015344">
    <property type="term" value="F:siderophore uptake transmembrane transporter activity"/>
    <property type="evidence" value="ECO:0007669"/>
    <property type="project" value="TreeGrafter"/>
</dbReference>
<keyword evidence="4 8" id="KW-0812">Transmembrane</keyword>
<dbReference type="EMBL" id="LDJH01000008">
    <property type="protein sequence ID" value="KRG58919.1"/>
    <property type="molecule type" value="Genomic_DNA"/>
</dbReference>
<keyword evidence="5 9" id="KW-0798">TonB box</keyword>
<dbReference type="GO" id="GO:0044718">
    <property type="term" value="P:siderophore transmembrane transport"/>
    <property type="evidence" value="ECO:0007669"/>
    <property type="project" value="TreeGrafter"/>
</dbReference>
<keyword evidence="6 8" id="KW-0472">Membrane</keyword>
<dbReference type="AlphaFoldDB" id="A0A0R0BZH8"/>
<keyword evidence="7 8" id="KW-0998">Cell outer membrane</keyword>
<evidence type="ECO:0000259" key="12">
    <source>
        <dbReference type="Pfam" id="PF07715"/>
    </source>
</evidence>
<protein>
    <submittedName>
        <fullName evidence="13">Membrane protein</fullName>
    </submittedName>
</protein>
<dbReference type="InterPro" id="IPR037066">
    <property type="entry name" value="Plug_dom_sf"/>
</dbReference>
<evidence type="ECO:0000256" key="2">
    <source>
        <dbReference type="ARBA" id="ARBA00022448"/>
    </source>
</evidence>
<dbReference type="STRING" id="266128.ABB25_05455"/>
<evidence type="ECO:0000259" key="11">
    <source>
        <dbReference type="Pfam" id="PF00593"/>
    </source>
</evidence>
<evidence type="ECO:0000256" key="1">
    <source>
        <dbReference type="ARBA" id="ARBA00004571"/>
    </source>
</evidence>
<dbReference type="PROSITE" id="PS52016">
    <property type="entry name" value="TONB_DEPENDENT_REC_3"/>
    <property type="match status" value="1"/>
</dbReference>
<evidence type="ECO:0000256" key="4">
    <source>
        <dbReference type="ARBA" id="ARBA00022692"/>
    </source>
</evidence>
<reference evidence="13 14" key="1">
    <citation type="submission" date="2015-05" db="EMBL/GenBank/DDBJ databases">
        <title>Genome sequencing and analysis of members of genus Stenotrophomonas.</title>
        <authorList>
            <person name="Patil P.P."/>
            <person name="Midha S."/>
            <person name="Patil P.B."/>
        </authorList>
    </citation>
    <scope>NUCLEOTIDE SEQUENCE [LARGE SCALE GENOMIC DNA]</scope>
    <source>
        <strain evidence="13 14">DSM 17805</strain>
    </source>
</reference>
<gene>
    <name evidence="13" type="ORF">ABB25_05455</name>
</gene>
<dbReference type="Gene3D" id="2.40.170.20">
    <property type="entry name" value="TonB-dependent receptor, beta-barrel domain"/>
    <property type="match status" value="1"/>
</dbReference>
<keyword evidence="10" id="KW-0732">Signal</keyword>
<dbReference type="InterPro" id="IPR000531">
    <property type="entry name" value="Beta-barrel_TonB"/>
</dbReference>
<keyword evidence="2 8" id="KW-0813">Transport</keyword>
<dbReference type="Gene3D" id="2.170.130.10">
    <property type="entry name" value="TonB-dependent receptor, plug domain"/>
    <property type="match status" value="1"/>
</dbReference>
<dbReference type="Pfam" id="PF00593">
    <property type="entry name" value="TonB_dep_Rec_b-barrel"/>
    <property type="match status" value="1"/>
</dbReference>
<organism evidence="13 14">
    <name type="scientific">Stenotrophomonas koreensis</name>
    <dbReference type="NCBI Taxonomy" id="266128"/>
    <lineage>
        <taxon>Bacteria</taxon>
        <taxon>Pseudomonadati</taxon>
        <taxon>Pseudomonadota</taxon>
        <taxon>Gammaproteobacteria</taxon>
        <taxon>Lysobacterales</taxon>
        <taxon>Lysobacteraceae</taxon>
        <taxon>Stenotrophomonas</taxon>
    </lineage>
</organism>
<proteinExistence type="inferred from homology"/>
<dbReference type="InterPro" id="IPR036942">
    <property type="entry name" value="Beta-barrel_TonB_sf"/>
</dbReference>
<comment type="similarity">
    <text evidence="8 9">Belongs to the TonB-dependent receptor family.</text>
</comment>
<comment type="subcellular location">
    <subcellularLocation>
        <location evidence="1 8">Cell outer membrane</location>
        <topology evidence="1 8">Multi-pass membrane protein</topology>
    </subcellularLocation>
</comment>
<accession>A0A0R0BZH8</accession>
<evidence type="ECO:0000256" key="8">
    <source>
        <dbReference type="PROSITE-ProRule" id="PRU01360"/>
    </source>
</evidence>
<evidence type="ECO:0000313" key="13">
    <source>
        <dbReference type="EMBL" id="KRG58919.1"/>
    </source>
</evidence>
<dbReference type="InterPro" id="IPR039426">
    <property type="entry name" value="TonB-dep_rcpt-like"/>
</dbReference>
<evidence type="ECO:0000256" key="9">
    <source>
        <dbReference type="RuleBase" id="RU003357"/>
    </source>
</evidence>
<keyword evidence="3 8" id="KW-1134">Transmembrane beta strand</keyword>
<dbReference type="RefSeq" id="WP_057664731.1">
    <property type="nucleotide sequence ID" value="NZ_LDJH01000008.1"/>
</dbReference>
<dbReference type="PATRIC" id="fig|266128.3.peg.2752"/>
<dbReference type="PANTHER" id="PTHR30069:SF40">
    <property type="entry name" value="TONB-DEPENDENT RECEPTOR NMB0964-RELATED"/>
    <property type="match status" value="1"/>
</dbReference>
<evidence type="ECO:0000256" key="5">
    <source>
        <dbReference type="ARBA" id="ARBA00023077"/>
    </source>
</evidence>
<feature type="signal peptide" evidence="10">
    <location>
        <begin position="1"/>
        <end position="26"/>
    </location>
</feature>
<dbReference type="Proteomes" id="UP000051254">
    <property type="component" value="Unassembled WGS sequence"/>
</dbReference>
<keyword evidence="14" id="KW-1185">Reference proteome</keyword>
<evidence type="ECO:0000313" key="14">
    <source>
        <dbReference type="Proteomes" id="UP000051254"/>
    </source>
</evidence>
<evidence type="ECO:0000256" key="7">
    <source>
        <dbReference type="ARBA" id="ARBA00023237"/>
    </source>
</evidence>
<comment type="caution">
    <text evidence="13">The sequence shown here is derived from an EMBL/GenBank/DDBJ whole genome shotgun (WGS) entry which is preliminary data.</text>
</comment>
<feature type="domain" description="TonB-dependent receptor-like beta-barrel" evidence="11">
    <location>
        <begin position="325"/>
        <end position="709"/>
    </location>
</feature>
<evidence type="ECO:0000256" key="6">
    <source>
        <dbReference type="ARBA" id="ARBA00023136"/>
    </source>
</evidence>
<dbReference type="Pfam" id="PF07715">
    <property type="entry name" value="Plug"/>
    <property type="match status" value="1"/>
</dbReference>